<evidence type="ECO:0000256" key="1">
    <source>
        <dbReference type="SAM" id="MobiDB-lite"/>
    </source>
</evidence>
<sequence length="148" mass="16696">MFLLTHTILDYEQDMDLSKIQTYIRNQGSKASTSRTRSVITSTAKGPKSLSFDKLDTSDSKGSNKKGVAYPNRVPPPTIVVSSEEEYIKPEVQSQNIAKVNKETDTIGQGLDQYLDDYWKKSSAEDDKGRPLKKRKVHSSFDVETNYL</sequence>
<reference evidence="2" key="1">
    <citation type="submission" date="2021-06" db="EMBL/GenBank/DDBJ databases">
        <authorList>
            <person name="Hodson N. C."/>
            <person name="Mongue J. A."/>
            <person name="Jaron S. K."/>
        </authorList>
    </citation>
    <scope>NUCLEOTIDE SEQUENCE</scope>
</reference>
<evidence type="ECO:0000313" key="2">
    <source>
        <dbReference type="EMBL" id="CAG7724335.1"/>
    </source>
</evidence>
<proteinExistence type="predicted"/>
<accession>A0A8J2JYJ7</accession>
<name>A0A8J2JYJ7_9HEXA</name>
<evidence type="ECO:0000313" key="3">
    <source>
        <dbReference type="Proteomes" id="UP000708208"/>
    </source>
</evidence>
<comment type="caution">
    <text evidence="2">The sequence shown here is derived from an EMBL/GenBank/DDBJ whole genome shotgun (WGS) entry which is preliminary data.</text>
</comment>
<protein>
    <submittedName>
        <fullName evidence="2">Uncharacterized protein</fullName>
    </submittedName>
</protein>
<feature type="region of interest" description="Disordered" evidence="1">
    <location>
        <begin position="26"/>
        <end position="76"/>
    </location>
</feature>
<dbReference type="Proteomes" id="UP000708208">
    <property type="component" value="Unassembled WGS sequence"/>
</dbReference>
<dbReference type="AlphaFoldDB" id="A0A8J2JYJ7"/>
<feature type="compositionally biased region" description="Low complexity" evidence="1">
    <location>
        <begin position="32"/>
        <end position="43"/>
    </location>
</feature>
<organism evidence="2 3">
    <name type="scientific">Allacma fusca</name>
    <dbReference type="NCBI Taxonomy" id="39272"/>
    <lineage>
        <taxon>Eukaryota</taxon>
        <taxon>Metazoa</taxon>
        <taxon>Ecdysozoa</taxon>
        <taxon>Arthropoda</taxon>
        <taxon>Hexapoda</taxon>
        <taxon>Collembola</taxon>
        <taxon>Symphypleona</taxon>
        <taxon>Sminthuridae</taxon>
        <taxon>Allacma</taxon>
    </lineage>
</organism>
<gene>
    <name evidence="2" type="ORF">AFUS01_LOCUS13367</name>
</gene>
<dbReference type="EMBL" id="CAJVCH010108669">
    <property type="protein sequence ID" value="CAG7724335.1"/>
    <property type="molecule type" value="Genomic_DNA"/>
</dbReference>
<keyword evidence="3" id="KW-1185">Reference proteome</keyword>
<feature type="region of interest" description="Disordered" evidence="1">
    <location>
        <begin position="123"/>
        <end position="148"/>
    </location>
</feature>